<feature type="region of interest" description="Disordered" evidence="1">
    <location>
        <begin position="1"/>
        <end position="32"/>
    </location>
</feature>
<proteinExistence type="predicted"/>
<evidence type="ECO:0000256" key="1">
    <source>
        <dbReference type="SAM" id="MobiDB-lite"/>
    </source>
</evidence>
<dbReference type="Proteomes" id="UP000251960">
    <property type="component" value="Chromosome 6"/>
</dbReference>
<dbReference type="AlphaFoldDB" id="A0A3L6EBR2"/>
<reference evidence="2" key="1">
    <citation type="journal article" date="2018" name="Nat. Genet.">
        <title>Extensive intraspecific gene order and gene structural variations between Mo17 and other maize genomes.</title>
        <authorList>
            <person name="Sun S."/>
            <person name="Zhou Y."/>
            <person name="Chen J."/>
            <person name="Shi J."/>
            <person name="Zhao H."/>
            <person name="Zhao H."/>
            <person name="Song W."/>
            <person name="Zhang M."/>
            <person name="Cui Y."/>
            <person name="Dong X."/>
            <person name="Liu H."/>
            <person name="Ma X."/>
            <person name="Jiao Y."/>
            <person name="Wang B."/>
            <person name="Wei X."/>
            <person name="Stein J.C."/>
            <person name="Glaubitz J.C."/>
            <person name="Lu F."/>
            <person name="Yu G."/>
            <person name="Liang C."/>
            <person name="Fengler K."/>
            <person name="Li B."/>
            <person name="Rafalski A."/>
            <person name="Schnable P.S."/>
            <person name="Ware D.H."/>
            <person name="Buckler E.S."/>
            <person name="Lai J."/>
        </authorList>
    </citation>
    <scope>NUCLEOTIDE SEQUENCE [LARGE SCALE GENOMIC DNA]</scope>
    <source>
        <tissue evidence="2">Seedling</tissue>
    </source>
</reference>
<accession>A0A3L6EBR2</accession>
<feature type="compositionally biased region" description="Basic residues" evidence="1">
    <location>
        <begin position="23"/>
        <end position="32"/>
    </location>
</feature>
<protein>
    <submittedName>
        <fullName evidence="2">Uncharacterized protein</fullName>
    </submittedName>
</protein>
<evidence type="ECO:0000313" key="2">
    <source>
        <dbReference type="EMBL" id="PWZ18240.1"/>
    </source>
</evidence>
<gene>
    <name evidence="2" type="ORF">Zm00014a_007536</name>
</gene>
<organism evidence="2">
    <name type="scientific">Zea mays</name>
    <name type="common">Maize</name>
    <dbReference type="NCBI Taxonomy" id="4577"/>
    <lineage>
        <taxon>Eukaryota</taxon>
        <taxon>Viridiplantae</taxon>
        <taxon>Streptophyta</taxon>
        <taxon>Embryophyta</taxon>
        <taxon>Tracheophyta</taxon>
        <taxon>Spermatophyta</taxon>
        <taxon>Magnoliopsida</taxon>
        <taxon>Liliopsida</taxon>
        <taxon>Poales</taxon>
        <taxon>Poaceae</taxon>
        <taxon>PACMAD clade</taxon>
        <taxon>Panicoideae</taxon>
        <taxon>Andropogonodae</taxon>
        <taxon>Andropogoneae</taxon>
        <taxon>Tripsacinae</taxon>
        <taxon>Zea</taxon>
    </lineage>
</organism>
<comment type="caution">
    <text evidence="2">The sequence shown here is derived from an EMBL/GenBank/DDBJ whole genome shotgun (WGS) entry which is preliminary data.</text>
</comment>
<name>A0A3L6EBR2_MAIZE</name>
<dbReference type="EMBL" id="NCVQ01000007">
    <property type="protein sequence ID" value="PWZ18240.1"/>
    <property type="molecule type" value="Genomic_DNA"/>
</dbReference>
<sequence length="83" mass="8863">MAEAQGITCSQAPLARAPPAPSPHHRKNNRRTRGCTRTVDVFFCCRMLLGPNLLADSLGTAWFLQASGENQMPPGEGKGGSLI</sequence>